<proteinExistence type="predicted"/>
<evidence type="ECO:0000313" key="2">
    <source>
        <dbReference type="EMBL" id="VTP63547.1"/>
    </source>
</evidence>
<feature type="region of interest" description="Disordered" evidence="1">
    <location>
        <begin position="1"/>
        <end position="40"/>
    </location>
</feature>
<dbReference type="AlphaFoldDB" id="A0A4U9HHT4"/>
<gene>
    <name evidence="2" type="ORF">NCTC13032_00905</name>
</gene>
<dbReference type="InterPro" id="IPR019637">
    <property type="entry name" value="DUF2501"/>
</dbReference>
<evidence type="ECO:0000256" key="1">
    <source>
        <dbReference type="SAM" id="MobiDB-lite"/>
    </source>
</evidence>
<dbReference type="EMBL" id="LR590464">
    <property type="protein sequence ID" value="VTP63547.1"/>
    <property type="molecule type" value="Genomic_DNA"/>
</dbReference>
<sequence length="40" mass="4355">MTDATNIKNQVLGKLGLETPEEQQQDTNYLEGISGSAECQ</sequence>
<name>A0A4U9HHT4_9ENTR</name>
<reference evidence="2 3" key="1">
    <citation type="submission" date="2019-05" db="EMBL/GenBank/DDBJ databases">
        <authorList>
            <consortium name="Pathogen Informatics"/>
        </authorList>
    </citation>
    <scope>NUCLEOTIDE SEQUENCE [LARGE SCALE GENOMIC DNA]</scope>
    <source>
        <strain evidence="2 3">NCTC13032</strain>
    </source>
</reference>
<organism evidence="2 3">
    <name type="scientific">Leclercia adecarboxylata</name>
    <dbReference type="NCBI Taxonomy" id="83655"/>
    <lineage>
        <taxon>Bacteria</taxon>
        <taxon>Pseudomonadati</taxon>
        <taxon>Pseudomonadota</taxon>
        <taxon>Gammaproteobacteria</taxon>
        <taxon>Enterobacterales</taxon>
        <taxon>Enterobacteriaceae</taxon>
        <taxon>Leclercia</taxon>
    </lineage>
</organism>
<accession>A0A4U9HHT4</accession>
<evidence type="ECO:0000313" key="3">
    <source>
        <dbReference type="Proteomes" id="UP000310719"/>
    </source>
</evidence>
<dbReference type="Pfam" id="PF10696">
    <property type="entry name" value="DUF2501"/>
    <property type="match status" value="1"/>
</dbReference>
<protein>
    <submittedName>
        <fullName evidence="2">Protein of uncharacterized function (DUF2501)</fullName>
    </submittedName>
</protein>
<dbReference type="Proteomes" id="UP000310719">
    <property type="component" value="Chromosome"/>
</dbReference>